<protein>
    <recommendedName>
        <fullName evidence="3">Carboxylic ester hydrolase</fullName>
        <ecNumber evidence="3">3.1.1.-</ecNumber>
    </recommendedName>
</protein>
<evidence type="ECO:0000256" key="1">
    <source>
        <dbReference type="ARBA" id="ARBA00005964"/>
    </source>
</evidence>
<feature type="signal peptide" evidence="3">
    <location>
        <begin position="1"/>
        <end position="28"/>
    </location>
</feature>
<sequence length="535" mass="58039">MRYMLRSIANMKSLFLVALHLLLRPTEAACISSQSLSVTANTGIFTGLLNPVYPSVREFRNVPFAQAPVGDLRWLPPQKLPASSKHYDATQYPRSCPQFVSRVKSVWSEQIPEWLIFDGGESTSAGLYAYGTSEDCLSLGIWTPANATMASKLPVIVFMTGGGMVTGGVNVPVQIPAEWVSRSQSHIVVTINYRVNIMGFPNAAGLKSQNLGLRDQRAALEWVRANIAAFGGDPSALTLWGQSAGSRSTDYYNFAYYDDPIARGFFMQSGTALSSRAGTDFRGTNFTFVAGNLGCDFPNNKTAELQCMRQVPVSDIENFVGQYQDNSTTTNPHQAPIAFTPIADEDVVFSNYTARYLAGQVAKVPAILSNTANEYSSLAPYPLNNLTDGPNPQAVMAGTLNTVCGISNSSLYRNDLNISTYRYVYGGNFSNINPLWWMGAYHAADLAMMFGTYGIRAGEPSQLEIETSAAMQDYVLAFVKDPINGPKSVGWMPYDYSDGGGQMALFGADGKVVQQVNGTTVDGVCYGEGTYDSTP</sequence>
<dbReference type="STRING" id="5601.A0A0D2FDJ8"/>
<accession>A0A0D2FDJ8</accession>
<proteinExistence type="inferred from homology"/>
<dbReference type="InterPro" id="IPR002018">
    <property type="entry name" value="CarbesteraseB"/>
</dbReference>
<dbReference type="ESTHER" id="9euro-a0a0d2fdj8">
    <property type="family name" value="Fungal_carboxylesterase_lipase"/>
</dbReference>
<dbReference type="HOGENOM" id="CLU_006586_15_1_1"/>
<gene>
    <name evidence="5" type="ORF">PV04_08312</name>
</gene>
<evidence type="ECO:0000259" key="4">
    <source>
        <dbReference type="Pfam" id="PF00135"/>
    </source>
</evidence>
<keyword evidence="2 3" id="KW-0378">Hydrolase</keyword>
<dbReference type="InterPro" id="IPR029058">
    <property type="entry name" value="AB_hydrolase_fold"/>
</dbReference>
<evidence type="ECO:0000313" key="5">
    <source>
        <dbReference type="EMBL" id="KIW66108.1"/>
    </source>
</evidence>
<dbReference type="AlphaFoldDB" id="A0A0D2FDJ8"/>
<dbReference type="InterPro" id="IPR019826">
    <property type="entry name" value="Carboxylesterase_B_AS"/>
</dbReference>
<reference evidence="5 6" key="1">
    <citation type="submission" date="2015-01" db="EMBL/GenBank/DDBJ databases">
        <title>The Genome Sequence of Capronia semiimmersa CBS27337.</title>
        <authorList>
            <consortium name="The Broad Institute Genomics Platform"/>
            <person name="Cuomo C."/>
            <person name="de Hoog S."/>
            <person name="Gorbushina A."/>
            <person name="Stielow B."/>
            <person name="Teixiera M."/>
            <person name="Abouelleil A."/>
            <person name="Chapman S.B."/>
            <person name="Priest M."/>
            <person name="Young S.K."/>
            <person name="Wortman J."/>
            <person name="Nusbaum C."/>
            <person name="Birren B."/>
        </authorList>
    </citation>
    <scope>NUCLEOTIDE SEQUENCE [LARGE SCALE GENOMIC DNA]</scope>
    <source>
        <strain evidence="5 6">CBS 27337</strain>
    </source>
</reference>
<name>A0A0D2FDJ8_9EURO</name>
<dbReference type="Pfam" id="PF00135">
    <property type="entry name" value="COesterase"/>
    <property type="match status" value="1"/>
</dbReference>
<dbReference type="EC" id="3.1.1.-" evidence="3"/>
<dbReference type="Gene3D" id="3.40.50.1820">
    <property type="entry name" value="alpha/beta hydrolase"/>
    <property type="match status" value="1"/>
</dbReference>
<evidence type="ECO:0000313" key="6">
    <source>
        <dbReference type="Proteomes" id="UP000054266"/>
    </source>
</evidence>
<keyword evidence="3" id="KW-0732">Signal</keyword>
<feature type="chain" id="PRO_5005112482" description="Carboxylic ester hydrolase" evidence="3">
    <location>
        <begin position="29"/>
        <end position="535"/>
    </location>
</feature>
<dbReference type="Proteomes" id="UP000054266">
    <property type="component" value="Unassembled WGS sequence"/>
</dbReference>
<comment type="similarity">
    <text evidence="1 3">Belongs to the type-B carboxylesterase/lipase family.</text>
</comment>
<evidence type="ECO:0000256" key="2">
    <source>
        <dbReference type="ARBA" id="ARBA00022801"/>
    </source>
</evidence>
<dbReference type="SUPFAM" id="SSF53474">
    <property type="entry name" value="alpha/beta-Hydrolases"/>
    <property type="match status" value="1"/>
</dbReference>
<evidence type="ECO:0000256" key="3">
    <source>
        <dbReference type="RuleBase" id="RU361235"/>
    </source>
</evidence>
<dbReference type="EMBL" id="KN846960">
    <property type="protein sequence ID" value="KIW66108.1"/>
    <property type="molecule type" value="Genomic_DNA"/>
</dbReference>
<keyword evidence="6" id="KW-1185">Reference proteome</keyword>
<feature type="domain" description="Carboxylesterase type B" evidence="4">
    <location>
        <begin position="35"/>
        <end position="385"/>
    </location>
</feature>
<organism evidence="5 6">
    <name type="scientific">Phialophora macrospora</name>
    <dbReference type="NCBI Taxonomy" id="1851006"/>
    <lineage>
        <taxon>Eukaryota</taxon>
        <taxon>Fungi</taxon>
        <taxon>Dikarya</taxon>
        <taxon>Ascomycota</taxon>
        <taxon>Pezizomycotina</taxon>
        <taxon>Eurotiomycetes</taxon>
        <taxon>Chaetothyriomycetidae</taxon>
        <taxon>Chaetothyriales</taxon>
        <taxon>Herpotrichiellaceae</taxon>
        <taxon>Phialophora</taxon>
    </lineage>
</organism>
<dbReference type="PANTHER" id="PTHR11559">
    <property type="entry name" value="CARBOXYLESTERASE"/>
    <property type="match status" value="1"/>
</dbReference>
<dbReference type="GO" id="GO:0016787">
    <property type="term" value="F:hydrolase activity"/>
    <property type="evidence" value="ECO:0007669"/>
    <property type="project" value="UniProtKB-KW"/>
</dbReference>
<dbReference type="PROSITE" id="PS00122">
    <property type="entry name" value="CARBOXYLESTERASE_B_1"/>
    <property type="match status" value="1"/>
</dbReference>
<dbReference type="InterPro" id="IPR050309">
    <property type="entry name" value="Type-B_Carboxylest/Lipase"/>
</dbReference>